<evidence type="ECO:0000313" key="3">
    <source>
        <dbReference type="Proteomes" id="UP000577346"/>
    </source>
</evidence>
<gene>
    <name evidence="2" type="ORF">H4C15_21815</name>
</gene>
<proteinExistence type="predicted"/>
<name>A0A7W2LZV1_9PSED</name>
<sequence length="132" mass="13985">MTSATSITIGNWQGLLGHGAAPRELECLLAIAGGASGKEVARALGISEDGVKKRMMALGTKWGMTKRTALVAEAFRRGIIRPAATALALLMAIHGMIGDDQAMRVRRGGNGGERRVELRTVARRVEQHLAVA</sequence>
<feature type="domain" description="HTH luxR-type" evidence="1">
    <location>
        <begin position="17"/>
        <end position="74"/>
    </location>
</feature>
<dbReference type="Proteomes" id="UP000577346">
    <property type="component" value="Unassembled WGS sequence"/>
</dbReference>
<dbReference type="InterPro" id="IPR036388">
    <property type="entry name" value="WH-like_DNA-bd_sf"/>
</dbReference>
<protein>
    <submittedName>
        <fullName evidence="2">Response regulator transcription factor</fullName>
    </submittedName>
</protein>
<reference evidence="2 3" key="1">
    <citation type="submission" date="2020-07" db="EMBL/GenBank/DDBJ databases">
        <title>Diversity of carbapenemase encoding genes among Pseudomonas putida group clinical isolates in a tertiary Brazilian hospital.</title>
        <authorList>
            <person name="Alberto-Lei F."/>
            <person name="Nodari C.S."/>
            <person name="Streling A.P."/>
            <person name="Paulino J.T."/>
            <person name="Bessa-Neto F.O."/>
            <person name="Cayo R."/>
            <person name="Gales A.C."/>
        </authorList>
    </citation>
    <scope>NUCLEOTIDE SEQUENCE [LARGE SCALE GENOMIC DNA]</scope>
    <source>
        <strain evidence="2 3">11213</strain>
    </source>
</reference>
<dbReference type="Pfam" id="PF00196">
    <property type="entry name" value="GerE"/>
    <property type="match status" value="1"/>
</dbReference>
<evidence type="ECO:0000259" key="1">
    <source>
        <dbReference type="SMART" id="SM00421"/>
    </source>
</evidence>
<dbReference type="EMBL" id="JACGDA010000058">
    <property type="protein sequence ID" value="MBA6150108.1"/>
    <property type="molecule type" value="Genomic_DNA"/>
</dbReference>
<dbReference type="SUPFAM" id="SSF46894">
    <property type="entry name" value="C-terminal effector domain of the bipartite response regulators"/>
    <property type="match status" value="1"/>
</dbReference>
<dbReference type="RefSeq" id="WP_182337152.1">
    <property type="nucleotide sequence ID" value="NZ_JACGDA010000058.1"/>
</dbReference>
<dbReference type="Gene3D" id="1.10.10.10">
    <property type="entry name" value="Winged helix-like DNA-binding domain superfamily/Winged helix DNA-binding domain"/>
    <property type="match status" value="1"/>
</dbReference>
<organism evidence="2 3">
    <name type="scientific">Pseudomonas juntendi</name>
    <dbReference type="NCBI Taxonomy" id="2666183"/>
    <lineage>
        <taxon>Bacteria</taxon>
        <taxon>Pseudomonadati</taxon>
        <taxon>Pseudomonadota</taxon>
        <taxon>Gammaproteobacteria</taxon>
        <taxon>Pseudomonadales</taxon>
        <taxon>Pseudomonadaceae</taxon>
        <taxon>Pseudomonas</taxon>
    </lineage>
</organism>
<dbReference type="InterPro" id="IPR016032">
    <property type="entry name" value="Sig_transdc_resp-reg_C-effctor"/>
</dbReference>
<evidence type="ECO:0000313" key="2">
    <source>
        <dbReference type="EMBL" id="MBA6150108.1"/>
    </source>
</evidence>
<dbReference type="InterPro" id="IPR000792">
    <property type="entry name" value="Tscrpt_reg_LuxR_C"/>
</dbReference>
<dbReference type="GO" id="GO:0003677">
    <property type="term" value="F:DNA binding"/>
    <property type="evidence" value="ECO:0007669"/>
    <property type="project" value="InterPro"/>
</dbReference>
<dbReference type="AlphaFoldDB" id="A0A7W2LZV1"/>
<comment type="caution">
    <text evidence="2">The sequence shown here is derived from an EMBL/GenBank/DDBJ whole genome shotgun (WGS) entry which is preliminary data.</text>
</comment>
<accession>A0A7W2LZV1</accession>
<dbReference type="SMART" id="SM00421">
    <property type="entry name" value="HTH_LUXR"/>
    <property type="match status" value="1"/>
</dbReference>
<dbReference type="GO" id="GO:0006355">
    <property type="term" value="P:regulation of DNA-templated transcription"/>
    <property type="evidence" value="ECO:0007669"/>
    <property type="project" value="InterPro"/>
</dbReference>